<dbReference type="Proteomes" id="UP001148786">
    <property type="component" value="Unassembled WGS sequence"/>
</dbReference>
<gene>
    <name evidence="2" type="ORF">NLJ89_g827</name>
</gene>
<sequence>MYNADTDYCAPGKWTLAALSTFWVVLVAAIVTLELGPPSPTLIALRCPHAALLVLPTLRPPLQRHVRVPISISCLHTPDFQTRVPVSSCVGSVYHTRYEPTSAGRLHRQLCCSLSSFSPPEIRVAHHAAPLVDETDVTADTTEILGYNLELAFESHVLAEPSALIPFVPFCTLFFEKAPGLRRFTSGSSHHQLPFILSLTSISGVIPKP</sequence>
<organism evidence="2 3">
    <name type="scientific">Agrocybe chaxingu</name>
    <dbReference type="NCBI Taxonomy" id="84603"/>
    <lineage>
        <taxon>Eukaryota</taxon>
        <taxon>Fungi</taxon>
        <taxon>Dikarya</taxon>
        <taxon>Basidiomycota</taxon>
        <taxon>Agaricomycotina</taxon>
        <taxon>Agaricomycetes</taxon>
        <taxon>Agaricomycetidae</taxon>
        <taxon>Agaricales</taxon>
        <taxon>Agaricineae</taxon>
        <taxon>Strophariaceae</taxon>
        <taxon>Agrocybe</taxon>
    </lineage>
</organism>
<proteinExistence type="predicted"/>
<keyword evidence="3" id="KW-1185">Reference proteome</keyword>
<name>A0A9W8TEB0_9AGAR</name>
<dbReference type="EMBL" id="JANKHO010000037">
    <property type="protein sequence ID" value="KAJ3516923.1"/>
    <property type="molecule type" value="Genomic_DNA"/>
</dbReference>
<dbReference type="AlphaFoldDB" id="A0A9W8TEB0"/>
<comment type="caution">
    <text evidence="2">The sequence shown here is derived from an EMBL/GenBank/DDBJ whole genome shotgun (WGS) entry which is preliminary data.</text>
</comment>
<reference evidence="2" key="1">
    <citation type="submission" date="2022-07" db="EMBL/GenBank/DDBJ databases">
        <title>Genome Sequence of Agrocybe chaxingu.</title>
        <authorList>
            <person name="Buettner E."/>
        </authorList>
    </citation>
    <scope>NUCLEOTIDE SEQUENCE</scope>
    <source>
        <strain evidence="2">MP-N11</strain>
    </source>
</reference>
<keyword evidence="1" id="KW-0812">Transmembrane</keyword>
<evidence type="ECO:0000256" key="1">
    <source>
        <dbReference type="SAM" id="Phobius"/>
    </source>
</evidence>
<accession>A0A9W8TEB0</accession>
<keyword evidence="1" id="KW-0472">Membrane</keyword>
<evidence type="ECO:0000313" key="3">
    <source>
        <dbReference type="Proteomes" id="UP001148786"/>
    </source>
</evidence>
<protein>
    <submittedName>
        <fullName evidence="2">Uncharacterized protein</fullName>
    </submittedName>
</protein>
<evidence type="ECO:0000313" key="2">
    <source>
        <dbReference type="EMBL" id="KAJ3516923.1"/>
    </source>
</evidence>
<feature type="transmembrane region" description="Helical" evidence="1">
    <location>
        <begin position="14"/>
        <end position="36"/>
    </location>
</feature>
<keyword evidence="1" id="KW-1133">Transmembrane helix</keyword>